<keyword evidence="5" id="KW-1185">Reference proteome</keyword>
<sequence length="188" mass="22183">MDLAKLNPWNWFKHEEPHQQEAAVPVKRENYPETQRPSGFPEDFFQLHREMDRLFAETFKNLGWPTRSLGLKPEASLSFSPKLDVASADKEYTITLEAPGLEEKDIQLDLQERTLFIRGEKRQEKEEQDKHFYRMERSYGQFQRVLEIPTDVELDGIKAKMNKGLLTLTLPRQTKSESTHQRRIEIQP</sequence>
<dbReference type="AlphaFoldDB" id="A0A1I1I2D0"/>
<gene>
    <name evidence="4" type="ORF">SAMN05660443_2153</name>
</gene>
<dbReference type="Pfam" id="PF00011">
    <property type="entry name" value="HSP20"/>
    <property type="match status" value="1"/>
</dbReference>
<evidence type="ECO:0000259" key="3">
    <source>
        <dbReference type="PROSITE" id="PS01031"/>
    </source>
</evidence>
<dbReference type="RefSeq" id="WP_091963257.1">
    <property type="nucleotide sequence ID" value="NZ_FOLH01000004.1"/>
</dbReference>
<dbReference type="PANTHER" id="PTHR11527">
    <property type="entry name" value="HEAT-SHOCK PROTEIN 20 FAMILY MEMBER"/>
    <property type="match status" value="1"/>
</dbReference>
<reference evidence="4 5" key="1">
    <citation type="submission" date="2016-10" db="EMBL/GenBank/DDBJ databases">
        <authorList>
            <person name="de Groot N.N."/>
        </authorList>
    </citation>
    <scope>NUCLEOTIDE SEQUENCE [LARGE SCALE GENOMIC DNA]</scope>
    <source>
        <strain evidence="4 5">DSM 18438</strain>
    </source>
</reference>
<dbReference type="InterPro" id="IPR008978">
    <property type="entry name" value="HSP20-like_chaperone"/>
</dbReference>
<feature type="domain" description="SHSP" evidence="3">
    <location>
        <begin position="74"/>
        <end position="187"/>
    </location>
</feature>
<dbReference type="PROSITE" id="PS01031">
    <property type="entry name" value="SHSP"/>
    <property type="match status" value="1"/>
</dbReference>
<evidence type="ECO:0000313" key="5">
    <source>
        <dbReference type="Proteomes" id="UP000199058"/>
    </source>
</evidence>
<dbReference type="CDD" id="cd06464">
    <property type="entry name" value="ACD_sHsps-like"/>
    <property type="match status" value="1"/>
</dbReference>
<dbReference type="Proteomes" id="UP000199058">
    <property type="component" value="Unassembled WGS sequence"/>
</dbReference>
<organism evidence="4 5">
    <name type="scientific">Marinospirillum celere</name>
    <dbReference type="NCBI Taxonomy" id="1122252"/>
    <lineage>
        <taxon>Bacteria</taxon>
        <taxon>Pseudomonadati</taxon>
        <taxon>Pseudomonadota</taxon>
        <taxon>Gammaproteobacteria</taxon>
        <taxon>Oceanospirillales</taxon>
        <taxon>Oceanospirillaceae</taxon>
        <taxon>Marinospirillum</taxon>
    </lineage>
</organism>
<dbReference type="Gene3D" id="2.60.40.790">
    <property type="match status" value="1"/>
</dbReference>
<evidence type="ECO:0000256" key="2">
    <source>
        <dbReference type="RuleBase" id="RU003616"/>
    </source>
</evidence>
<dbReference type="OrthoDB" id="9792695at2"/>
<proteinExistence type="inferred from homology"/>
<comment type="similarity">
    <text evidence="1 2">Belongs to the small heat shock protein (HSP20) family.</text>
</comment>
<dbReference type="EMBL" id="FOLH01000004">
    <property type="protein sequence ID" value="SFC30364.1"/>
    <property type="molecule type" value="Genomic_DNA"/>
</dbReference>
<dbReference type="STRING" id="1122252.SAMN05660443_2153"/>
<evidence type="ECO:0000256" key="1">
    <source>
        <dbReference type="PROSITE-ProRule" id="PRU00285"/>
    </source>
</evidence>
<name>A0A1I1I2D0_9GAMM</name>
<dbReference type="InterPro" id="IPR002068">
    <property type="entry name" value="A-crystallin/Hsp20_dom"/>
</dbReference>
<protein>
    <submittedName>
        <fullName evidence="4">HSP20 family protein</fullName>
    </submittedName>
</protein>
<evidence type="ECO:0000313" key="4">
    <source>
        <dbReference type="EMBL" id="SFC30364.1"/>
    </source>
</evidence>
<dbReference type="SUPFAM" id="SSF49764">
    <property type="entry name" value="HSP20-like chaperones"/>
    <property type="match status" value="1"/>
</dbReference>
<dbReference type="InterPro" id="IPR031107">
    <property type="entry name" value="Small_HSP"/>
</dbReference>
<accession>A0A1I1I2D0</accession>